<dbReference type="InterPro" id="IPR031107">
    <property type="entry name" value="Small_HSP"/>
</dbReference>
<reference evidence="5 6" key="1">
    <citation type="submission" date="2016-04" db="EMBL/GenBank/DDBJ databases">
        <authorList>
            <person name="Evans L.H."/>
            <person name="Alamgir A."/>
            <person name="Owens N."/>
            <person name="Weber N.D."/>
            <person name="Virtaneva K."/>
            <person name="Barbian K."/>
            <person name="Babar A."/>
            <person name="Rosenke K."/>
        </authorList>
    </citation>
    <scope>NUCLEOTIDE SEQUENCE [LARGE SCALE GENOMIC DNA]</scope>
    <source>
        <strain evidence="5">NIES-2108</strain>
    </source>
</reference>
<protein>
    <recommendedName>
        <fullName evidence="4">SHSP domain-containing protein</fullName>
    </recommendedName>
</protein>
<comment type="caution">
    <text evidence="5">The sequence shown here is derived from an EMBL/GenBank/DDBJ whole genome shotgun (WGS) entry which is preliminary data.</text>
</comment>
<dbReference type="Pfam" id="PF00011">
    <property type="entry name" value="HSP20"/>
    <property type="match status" value="1"/>
</dbReference>
<comment type="similarity">
    <text evidence="1 2">Belongs to the small heat shock protein (HSP20) family.</text>
</comment>
<dbReference type="EMBL" id="LXQE01000151">
    <property type="protein sequence ID" value="RCJ35698.1"/>
    <property type="molecule type" value="Genomic_DNA"/>
</dbReference>
<dbReference type="CDD" id="cd06464">
    <property type="entry name" value="ACD_sHsps-like"/>
    <property type="match status" value="1"/>
</dbReference>
<organism evidence="5 6">
    <name type="scientific">Nostoc punctiforme NIES-2108</name>
    <dbReference type="NCBI Taxonomy" id="1356359"/>
    <lineage>
        <taxon>Bacteria</taxon>
        <taxon>Bacillati</taxon>
        <taxon>Cyanobacteriota</taxon>
        <taxon>Cyanophyceae</taxon>
        <taxon>Nostocales</taxon>
        <taxon>Nostocaceae</taxon>
        <taxon>Nostoc</taxon>
    </lineage>
</organism>
<name>A0A367RGM3_NOSPU</name>
<dbReference type="AlphaFoldDB" id="A0A367RGM3"/>
<proteinExistence type="inferred from homology"/>
<dbReference type="SUPFAM" id="SSF49764">
    <property type="entry name" value="HSP20-like chaperones"/>
    <property type="match status" value="1"/>
</dbReference>
<dbReference type="InterPro" id="IPR002068">
    <property type="entry name" value="A-crystallin/Hsp20_dom"/>
</dbReference>
<gene>
    <name evidence="5" type="ORF">A6769_18825</name>
</gene>
<feature type="region of interest" description="Disordered" evidence="3">
    <location>
        <begin position="158"/>
        <end position="180"/>
    </location>
</feature>
<evidence type="ECO:0000256" key="3">
    <source>
        <dbReference type="SAM" id="MobiDB-lite"/>
    </source>
</evidence>
<feature type="domain" description="SHSP" evidence="4">
    <location>
        <begin position="39"/>
        <end position="151"/>
    </location>
</feature>
<evidence type="ECO:0000313" key="6">
    <source>
        <dbReference type="Proteomes" id="UP000252085"/>
    </source>
</evidence>
<dbReference type="PROSITE" id="PS01031">
    <property type="entry name" value="SHSP"/>
    <property type="match status" value="1"/>
</dbReference>
<dbReference type="PANTHER" id="PTHR11527">
    <property type="entry name" value="HEAT-SHOCK PROTEIN 20 FAMILY MEMBER"/>
    <property type="match status" value="1"/>
</dbReference>
<dbReference type="InterPro" id="IPR008978">
    <property type="entry name" value="HSP20-like_chaperone"/>
</dbReference>
<evidence type="ECO:0000256" key="2">
    <source>
        <dbReference type="RuleBase" id="RU003616"/>
    </source>
</evidence>
<evidence type="ECO:0000256" key="1">
    <source>
        <dbReference type="PROSITE-ProRule" id="PRU00285"/>
    </source>
</evidence>
<evidence type="ECO:0000313" key="5">
    <source>
        <dbReference type="EMBL" id="RCJ35698.1"/>
    </source>
</evidence>
<accession>A0A367RGM3</accession>
<dbReference type="Gene3D" id="2.60.40.790">
    <property type="match status" value="1"/>
</dbReference>
<evidence type="ECO:0000259" key="4">
    <source>
        <dbReference type="PROSITE" id="PS01031"/>
    </source>
</evidence>
<sequence length="180" mass="20142">MALIRWEPFREMEILRRQMDQLFSELTVAERGNSDISASPRTTWVPAVELHDNGSELLLRVEIPGVEGKDLDVQVTQDAVSIAGEHRYEKHSQSKDKVHSEFRYGKFARVIPLPTKVQNQQVKADLKDGILILTLPKLDQEQSKVFKVNLGQSQSATASIETGNGNTQSNITSQQSVETA</sequence>
<dbReference type="Proteomes" id="UP000252085">
    <property type="component" value="Unassembled WGS sequence"/>
</dbReference>